<reference evidence="2" key="1">
    <citation type="submission" date="2021-02" db="EMBL/GenBank/DDBJ databases">
        <authorList>
            <person name="Dougan E. K."/>
            <person name="Rhodes N."/>
            <person name="Thang M."/>
            <person name="Chan C."/>
        </authorList>
    </citation>
    <scope>NUCLEOTIDE SEQUENCE</scope>
</reference>
<organism evidence="2 3">
    <name type="scientific">Symbiodinium pilosum</name>
    <name type="common">Dinoflagellate</name>
    <dbReference type="NCBI Taxonomy" id="2952"/>
    <lineage>
        <taxon>Eukaryota</taxon>
        <taxon>Sar</taxon>
        <taxon>Alveolata</taxon>
        <taxon>Dinophyceae</taxon>
        <taxon>Suessiales</taxon>
        <taxon>Symbiodiniaceae</taxon>
        <taxon>Symbiodinium</taxon>
    </lineage>
</organism>
<comment type="caution">
    <text evidence="2">The sequence shown here is derived from an EMBL/GenBank/DDBJ whole genome shotgun (WGS) entry which is preliminary data.</text>
</comment>
<keyword evidence="1" id="KW-0472">Membrane</keyword>
<name>A0A812UBR3_SYMPI</name>
<dbReference type="EMBL" id="CAJNIZ010036102">
    <property type="protein sequence ID" value="CAE7563520.1"/>
    <property type="molecule type" value="Genomic_DNA"/>
</dbReference>
<keyword evidence="1" id="KW-0812">Transmembrane</keyword>
<accession>A0A812UBR3</accession>
<evidence type="ECO:0000313" key="2">
    <source>
        <dbReference type="EMBL" id="CAE7563520.1"/>
    </source>
</evidence>
<dbReference type="OrthoDB" id="432630at2759"/>
<feature type="non-terminal residue" evidence="2">
    <location>
        <position position="1"/>
    </location>
</feature>
<keyword evidence="3" id="KW-1185">Reference proteome</keyword>
<keyword evidence="1" id="KW-1133">Transmembrane helix</keyword>
<evidence type="ECO:0008006" key="4">
    <source>
        <dbReference type="Google" id="ProtNLM"/>
    </source>
</evidence>
<proteinExistence type="predicted"/>
<sequence length="138" mass="15149">VTFDFSAREVTLSSTLMTVDLTGLLEPNNFYSISLPPQSLNDLSGNNFTGLPTNVYIFGTAIEAVTGEVDWQDTLWITLGVIIVVLLVFIGGAVAYLVLQSGQRSARVFAREVRKTTKKTSQVAPIFVEDVDDGFYHQ</sequence>
<dbReference type="Proteomes" id="UP000649617">
    <property type="component" value="Unassembled WGS sequence"/>
</dbReference>
<evidence type="ECO:0000256" key="1">
    <source>
        <dbReference type="SAM" id="Phobius"/>
    </source>
</evidence>
<evidence type="ECO:0000313" key="3">
    <source>
        <dbReference type="Proteomes" id="UP000649617"/>
    </source>
</evidence>
<gene>
    <name evidence="2" type="ORF">SPIL2461_LOCUS15083</name>
</gene>
<protein>
    <recommendedName>
        <fullName evidence="4">SbsA Ig-like domain-containing protein</fullName>
    </recommendedName>
</protein>
<feature type="non-terminal residue" evidence="2">
    <location>
        <position position="138"/>
    </location>
</feature>
<feature type="transmembrane region" description="Helical" evidence="1">
    <location>
        <begin position="75"/>
        <end position="99"/>
    </location>
</feature>
<dbReference type="AlphaFoldDB" id="A0A812UBR3"/>